<evidence type="ECO:0000313" key="3">
    <source>
        <dbReference type="Proteomes" id="UP000002051"/>
    </source>
</evidence>
<dbReference type="HOGENOM" id="CLU_2853027_0_0_1"/>
<reference evidence="1 3" key="1">
    <citation type="journal article" date="2011" name="Nature">
        <title>The Medicago genome provides insight into the evolution of rhizobial symbioses.</title>
        <authorList>
            <person name="Young N.D."/>
            <person name="Debelle F."/>
            <person name="Oldroyd G.E."/>
            <person name="Geurts R."/>
            <person name="Cannon S.B."/>
            <person name="Udvardi M.K."/>
            <person name="Benedito V.A."/>
            <person name="Mayer K.F."/>
            <person name="Gouzy J."/>
            <person name="Schoof H."/>
            <person name="Van de Peer Y."/>
            <person name="Proost S."/>
            <person name="Cook D.R."/>
            <person name="Meyers B.C."/>
            <person name="Spannagl M."/>
            <person name="Cheung F."/>
            <person name="De Mita S."/>
            <person name="Krishnakumar V."/>
            <person name="Gundlach H."/>
            <person name="Zhou S."/>
            <person name="Mudge J."/>
            <person name="Bharti A.K."/>
            <person name="Murray J.D."/>
            <person name="Naoumkina M.A."/>
            <person name="Rosen B."/>
            <person name="Silverstein K.A."/>
            <person name="Tang H."/>
            <person name="Rombauts S."/>
            <person name="Zhao P.X."/>
            <person name="Zhou P."/>
            <person name="Barbe V."/>
            <person name="Bardou P."/>
            <person name="Bechner M."/>
            <person name="Bellec A."/>
            <person name="Berger A."/>
            <person name="Berges H."/>
            <person name="Bidwell S."/>
            <person name="Bisseling T."/>
            <person name="Choisne N."/>
            <person name="Couloux A."/>
            <person name="Denny R."/>
            <person name="Deshpande S."/>
            <person name="Dai X."/>
            <person name="Doyle J.J."/>
            <person name="Dudez A.M."/>
            <person name="Farmer A.D."/>
            <person name="Fouteau S."/>
            <person name="Franken C."/>
            <person name="Gibelin C."/>
            <person name="Gish J."/>
            <person name="Goldstein S."/>
            <person name="Gonzalez A.J."/>
            <person name="Green P.J."/>
            <person name="Hallab A."/>
            <person name="Hartog M."/>
            <person name="Hua A."/>
            <person name="Humphray S.J."/>
            <person name="Jeong D.H."/>
            <person name="Jing Y."/>
            <person name="Jocker A."/>
            <person name="Kenton S.M."/>
            <person name="Kim D.J."/>
            <person name="Klee K."/>
            <person name="Lai H."/>
            <person name="Lang C."/>
            <person name="Lin S."/>
            <person name="Macmil S.L."/>
            <person name="Magdelenat G."/>
            <person name="Matthews L."/>
            <person name="McCorrison J."/>
            <person name="Monaghan E.L."/>
            <person name="Mun J.H."/>
            <person name="Najar F.Z."/>
            <person name="Nicholson C."/>
            <person name="Noirot C."/>
            <person name="O'Bleness M."/>
            <person name="Paule C.R."/>
            <person name="Poulain J."/>
            <person name="Prion F."/>
            <person name="Qin B."/>
            <person name="Qu C."/>
            <person name="Retzel E.F."/>
            <person name="Riddle C."/>
            <person name="Sallet E."/>
            <person name="Samain S."/>
            <person name="Samson N."/>
            <person name="Sanders I."/>
            <person name="Saurat O."/>
            <person name="Scarpelli C."/>
            <person name="Schiex T."/>
            <person name="Segurens B."/>
            <person name="Severin A.J."/>
            <person name="Sherrier D.J."/>
            <person name="Shi R."/>
            <person name="Sims S."/>
            <person name="Singer S.R."/>
            <person name="Sinharoy S."/>
            <person name="Sterck L."/>
            <person name="Viollet A."/>
            <person name="Wang B.B."/>
            <person name="Wang K."/>
            <person name="Wang M."/>
            <person name="Wang X."/>
            <person name="Warfsmann J."/>
            <person name="Weissenbach J."/>
            <person name="White D.D."/>
            <person name="White J.D."/>
            <person name="Wiley G.B."/>
            <person name="Wincker P."/>
            <person name="Xing Y."/>
            <person name="Yang L."/>
            <person name="Yao Z."/>
            <person name="Ying F."/>
            <person name="Zhai J."/>
            <person name="Zhou L."/>
            <person name="Zuber A."/>
            <person name="Denarie J."/>
            <person name="Dixon R.A."/>
            <person name="May G.D."/>
            <person name="Schwartz D.C."/>
            <person name="Rogers J."/>
            <person name="Quetier F."/>
            <person name="Town C.D."/>
            <person name="Roe B.A."/>
        </authorList>
    </citation>
    <scope>NUCLEOTIDE SEQUENCE [LARGE SCALE GENOMIC DNA]</scope>
    <source>
        <strain evidence="1">A17</strain>
        <strain evidence="2 3">cv. Jemalong A17</strain>
    </source>
</reference>
<dbReference type="AlphaFoldDB" id="A0A072V4G8"/>
<dbReference type="Proteomes" id="UP000002051">
    <property type="component" value="Chromosome 2"/>
</dbReference>
<protein>
    <submittedName>
        <fullName evidence="1 2">Uncharacterized protein</fullName>
    </submittedName>
</protein>
<dbReference type="EMBL" id="CM001218">
    <property type="protein sequence ID" value="KEH36561.1"/>
    <property type="molecule type" value="Genomic_DNA"/>
</dbReference>
<reference evidence="1 3" key="2">
    <citation type="journal article" date="2014" name="BMC Genomics">
        <title>An improved genome release (version Mt4.0) for the model legume Medicago truncatula.</title>
        <authorList>
            <person name="Tang H."/>
            <person name="Krishnakumar V."/>
            <person name="Bidwell S."/>
            <person name="Rosen B."/>
            <person name="Chan A."/>
            <person name="Zhou S."/>
            <person name="Gentzbittel L."/>
            <person name="Childs K.L."/>
            <person name="Yandell M."/>
            <person name="Gundlach H."/>
            <person name="Mayer K.F."/>
            <person name="Schwartz D.C."/>
            <person name="Town C.D."/>
        </authorList>
    </citation>
    <scope>GENOME REANNOTATION</scope>
    <source>
        <strain evidence="1">A17</strain>
        <strain evidence="2 3">cv. Jemalong A17</strain>
    </source>
</reference>
<dbReference type="EnsemblPlants" id="KEH36561">
    <property type="protein sequence ID" value="KEH36561"/>
    <property type="gene ID" value="MTR_2g014317"/>
</dbReference>
<sequence length="65" mass="7181">MYATAVNGIIMNMKRRHLIHDKTKTATKTWTTTNNNIDNDERLIISSVMKDDGHGGCSLCNTTAG</sequence>
<proteinExistence type="predicted"/>
<organism evidence="1 3">
    <name type="scientific">Medicago truncatula</name>
    <name type="common">Barrel medic</name>
    <name type="synonym">Medicago tribuloides</name>
    <dbReference type="NCBI Taxonomy" id="3880"/>
    <lineage>
        <taxon>Eukaryota</taxon>
        <taxon>Viridiplantae</taxon>
        <taxon>Streptophyta</taxon>
        <taxon>Embryophyta</taxon>
        <taxon>Tracheophyta</taxon>
        <taxon>Spermatophyta</taxon>
        <taxon>Magnoliopsida</taxon>
        <taxon>eudicotyledons</taxon>
        <taxon>Gunneridae</taxon>
        <taxon>Pentapetalae</taxon>
        <taxon>rosids</taxon>
        <taxon>fabids</taxon>
        <taxon>Fabales</taxon>
        <taxon>Fabaceae</taxon>
        <taxon>Papilionoideae</taxon>
        <taxon>50 kb inversion clade</taxon>
        <taxon>NPAAA clade</taxon>
        <taxon>Hologalegina</taxon>
        <taxon>IRL clade</taxon>
        <taxon>Trifolieae</taxon>
        <taxon>Medicago</taxon>
    </lineage>
</organism>
<evidence type="ECO:0000313" key="2">
    <source>
        <dbReference type="EnsemblPlants" id="KEH36561"/>
    </source>
</evidence>
<keyword evidence="3" id="KW-1185">Reference proteome</keyword>
<accession>A0A072V4G8</accession>
<name>A0A072V4G8_MEDTR</name>
<reference evidence="2" key="3">
    <citation type="submission" date="2015-04" db="UniProtKB">
        <authorList>
            <consortium name="EnsemblPlants"/>
        </authorList>
    </citation>
    <scope>IDENTIFICATION</scope>
    <source>
        <strain evidence="2">cv. Jemalong A17</strain>
    </source>
</reference>
<gene>
    <name evidence="1" type="ordered locus">MTR_2g014317</name>
</gene>
<evidence type="ECO:0000313" key="1">
    <source>
        <dbReference type="EMBL" id="KEH36561.1"/>
    </source>
</evidence>